<sequence length="647" mass="72924">MEERQAKADFLRTKIPEYRKNKPGFEETDLLIDDILEEYDQRWPLCEFLWPDFDVEKDTPISYAMGIELCKASCTYQVLLAVGNAKDSQERAARDCRTTPKILQSSESTVSMHKRCQSEALVMLLSTLNLSSADRAKLASNLLFDSADKDLTSDTADSQTATAVSSVTGESLAENSIPTFSVAKANSALTAAAKANSTPTVIVDGVDKGAEMDAALATGSVLNVYKGTYFNVPVDPKAGVNLYYITKSRKLGVFSGWNRTGPWVSGVRCALYAKTDSLEEGIAIVKSAIEDGTAVRLPPTTVSCEEVEGIRFGACLSKDHRDLPRSVQAPQHSWLILVLPLILPPNEALNFGTFSIDTIKSLFFPSGYPPVYLQAHFPQLKQLKNFFKGVSDDIRALDLRLDSPQFKQLKNFFKGVSVTLVDVRALDLHLDSPQFKQLKNFFKGVSVTLVDVRALDLRLDSPQLKQLKNFFKGVSVTLVSISRPMFVHWTSALLLALIVEVSTGLWLKHISFSGHFRTLHFSRSGFVKVLIYPLVHRTRVFTHSQRDMLKTFLSGFTLVRSGSLEEQETFWENLFSQWFATWPERVVHFPNIPDDQELSSLQQSLLNHSIQHRQRRIKYFIHMNVLYREMRLEKPTLKDFFRVKKQT</sequence>
<dbReference type="OrthoDB" id="2620909at2759"/>
<accession>A0A9P7A9N1</accession>
<dbReference type="AlphaFoldDB" id="A0A9P7A9N1"/>
<evidence type="ECO:0000313" key="2">
    <source>
        <dbReference type="Proteomes" id="UP000719766"/>
    </source>
</evidence>
<dbReference type="GeneID" id="64594705"/>
<protein>
    <submittedName>
        <fullName evidence="1">Uncharacterized protein</fullName>
    </submittedName>
</protein>
<dbReference type="RefSeq" id="XP_041152565.1">
    <property type="nucleotide sequence ID" value="XM_041300941.1"/>
</dbReference>
<evidence type="ECO:0000313" key="1">
    <source>
        <dbReference type="EMBL" id="KAG1785080.1"/>
    </source>
</evidence>
<gene>
    <name evidence="1" type="ORF">HD556DRAFT_1314529</name>
</gene>
<dbReference type="Proteomes" id="UP000719766">
    <property type="component" value="Unassembled WGS sequence"/>
</dbReference>
<proteinExistence type="predicted"/>
<keyword evidence="2" id="KW-1185">Reference proteome</keyword>
<comment type="caution">
    <text evidence="1">The sequence shown here is derived from an EMBL/GenBank/DDBJ whole genome shotgun (WGS) entry which is preliminary data.</text>
</comment>
<name>A0A9P7A9N1_9AGAM</name>
<reference evidence="1" key="1">
    <citation type="journal article" date="2020" name="New Phytol.">
        <title>Comparative genomics reveals dynamic genome evolution in host specialist ectomycorrhizal fungi.</title>
        <authorList>
            <person name="Lofgren L.A."/>
            <person name="Nguyen N.H."/>
            <person name="Vilgalys R."/>
            <person name="Ruytinx J."/>
            <person name="Liao H.L."/>
            <person name="Branco S."/>
            <person name="Kuo A."/>
            <person name="LaButti K."/>
            <person name="Lipzen A."/>
            <person name="Andreopoulos W."/>
            <person name="Pangilinan J."/>
            <person name="Riley R."/>
            <person name="Hundley H."/>
            <person name="Na H."/>
            <person name="Barry K."/>
            <person name="Grigoriev I.V."/>
            <person name="Stajich J.E."/>
            <person name="Kennedy P.G."/>
        </authorList>
    </citation>
    <scope>NUCLEOTIDE SEQUENCE</scope>
    <source>
        <strain evidence="1">S12</strain>
    </source>
</reference>
<dbReference type="EMBL" id="JABBWE010000119">
    <property type="protein sequence ID" value="KAG1785080.1"/>
    <property type="molecule type" value="Genomic_DNA"/>
</dbReference>
<organism evidence="1 2">
    <name type="scientific">Suillus plorans</name>
    <dbReference type="NCBI Taxonomy" id="116603"/>
    <lineage>
        <taxon>Eukaryota</taxon>
        <taxon>Fungi</taxon>
        <taxon>Dikarya</taxon>
        <taxon>Basidiomycota</taxon>
        <taxon>Agaricomycotina</taxon>
        <taxon>Agaricomycetes</taxon>
        <taxon>Agaricomycetidae</taxon>
        <taxon>Boletales</taxon>
        <taxon>Suillineae</taxon>
        <taxon>Suillaceae</taxon>
        <taxon>Suillus</taxon>
    </lineage>
</organism>